<dbReference type="Proteomes" id="UP001357733">
    <property type="component" value="Unassembled WGS sequence"/>
</dbReference>
<evidence type="ECO:0000313" key="1">
    <source>
        <dbReference type="EMBL" id="MEB3429009.1"/>
    </source>
</evidence>
<reference evidence="1 2" key="1">
    <citation type="submission" date="2024-01" db="EMBL/GenBank/DDBJ databases">
        <title>Complete genome sequence of Citroniella saccharovorans strain M6.X9, isolated from human fecal sample.</title>
        <authorList>
            <person name="Cheng G."/>
            <person name="Westerholm M."/>
            <person name="Schnurer A."/>
        </authorList>
    </citation>
    <scope>NUCLEOTIDE SEQUENCE [LARGE SCALE GENOMIC DNA]</scope>
    <source>
        <strain evidence="1 2">DSM 29873</strain>
    </source>
</reference>
<sequence>MKKIKVGAVIYAPRVTVIWEMIEKYYKDNGLEIEPVFFKDYKLQVDALEKGEIDTAWNSPLAQLDARLRFGGKEKISCMRDTDRDRKTYLVVKKDRFKEISDLKGKTIGFGATDSPQARLIPIYNLHKNGLEFGKDYEEKRFEVGVGLHGDHVGGEKDAMEALLRGDVDASFCLDLNYDAWIKDGTIDENATEVLDKTDYFDHCIFTFNPNVKDEDIKEFTDLMLKMDYNNPEQKEIMDLEGLKLWKEGRMEGFEQITKANEYLDNFIGSFNSGKTV</sequence>
<dbReference type="RefSeq" id="WP_324619120.1">
    <property type="nucleotide sequence ID" value="NZ_JAYKOT010000003.1"/>
</dbReference>
<dbReference type="AlphaFoldDB" id="A0AAW9MTT2"/>
<dbReference type="Pfam" id="PF12974">
    <property type="entry name" value="Phosphonate-bd"/>
    <property type="match status" value="1"/>
</dbReference>
<protein>
    <submittedName>
        <fullName evidence="1">PhnD/SsuA/transferrin family substrate-binding protein</fullName>
    </submittedName>
</protein>
<dbReference type="SUPFAM" id="SSF53850">
    <property type="entry name" value="Periplasmic binding protein-like II"/>
    <property type="match status" value="1"/>
</dbReference>
<dbReference type="Gene3D" id="3.40.190.10">
    <property type="entry name" value="Periplasmic binding protein-like II"/>
    <property type="match status" value="2"/>
</dbReference>
<keyword evidence="2" id="KW-1185">Reference proteome</keyword>
<accession>A0AAW9MTT2</accession>
<organism evidence="1 2">
    <name type="scientific">Citroniella saccharovorans</name>
    <dbReference type="NCBI Taxonomy" id="2053367"/>
    <lineage>
        <taxon>Bacteria</taxon>
        <taxon>Bacillati</taxon>
        <taxon>Bacillota</taxon>
        <taxon>Tissierellia</taxon>
        <taxon>Tissierellales</taxon>
        <taxon>Peptoniphilaceae</taxon>
        <taxon>Citroniella</taxon>
    </lineage>
</organism>
<dbReference type="EMBL" id="JAYKOT010000003">
    <property type="protein sequence ID" value="MEB3429009.1"/>
    <property type="molecule type" value="Genomic_DNA"/>
</dbReference>
<name>A0AAW9MTT2_9FIRM</name>
<proteinExistence type="predicted"/>
<dbReference type="PANTHER" id="PTHR35841">
    <property type="entry name" value="PHOSPHONATES-BINDING PERIPLASMIC PROTEIN"/>
    <property type="match status" value="1"/>
</dbReference>
<evidence type="ECO:0000313" key="2">
    <source>
        <dbReference type="Proteomes" id="UP001357733"/>
    </source>
</evidence>
<gene>
    <name evidence="1" type="ORF">VLK81_03045</name>
</gene>
<dbReference type="PANTHER" id="PTHR35841:SF1">
    <property type="entry name" value="PHOSPHONATES-BINDING PERIPLASMIC PROTEIN"/>
    <property type="match status" value="1"/>
</dbReference>
<comment type="caution">
    <text evidence="1">The sequence shown here is derived from an EMBL/GenBank/DDBJ whole genome shotgun (WGS) entry which is preliminary data.</text>
</comment>